<dbReference type="InterPro" id="IPR027417">
    <property type="entry name" value="P-loop_NTPase"/>
</dbReference>
<feature type="domain" description="Helicase ATP-binding" evidence="4">
    <location>
        <begin position="1037"/>
        <end position="1177"/>
    </location>
</feature>
<keyword evidence="1" id="KW-0547">Nucleotide-binding</keyword>
<protein>
    <submittedName>
        <fullName evidence="6">Uncharacterized protein</fullName>
    </submittedName>
</protein>
<dbReference type="GO" id="GO:0005524">
    <property type="term" value="F:ATP binding"/>
    <property type="evidence" value="ECO:0007669"/>
    <property type="project" value="UniProtKB-KW"/>
</dbReference>
<keyword evidence="3" id="KW-0175">Coiled coil</keyword>
<dbReference type="SUPFAM" id="SSF52540">
    <property type="entry name" value="P-loop containing nucleoside triphosphate hydrolases"/>
    <property type="match status" value="1"/>
</dbReference>
<dbReference type="Pfam" id="PF00271">
    <property type="entry name" value="Helicase_C"/>
    <property type="match status" value="1"/>
</dbReference>
<dbReference type="SMART" id="SM00487">
    <property type="entry name" value="DEXDc"/>
    <property type="match status" value="1"/>
</dbReference>
<evidence type="ECO:0000256" key="3">
    <source>
        <dbReference type="SAM" id="Coils"/>
    </source>
</evidence>
<dbReference type="EMBL" id="BLLK01000057">
    <property type="protein sequence ID" value="GFH57131.1"/>
    <property type="molecule type" value="Genomic_DNA"/>
</dbReference>
<evidence type="ECO:0000256" key="2">
    <source>
        <dbReference type="ARBA" id="ARBA00022840"/>
    </source>
</evidence>
<keyword evidence="2" id="KW-0067">ATP-binding</keyword>
<dbReference type="PROSITE" id="PS51194">
    <property type="entry name" value="HELICASE_CTER"/>
    <property type="match status" value="1"/>
</dbReference>
<gene>
    <name evidence="6" type="ORF">CTEN210_13607</name>
</gene>
<dbReference type="InterPro" id="IPR001650">
    <property type="entry name" value="Helicase_C-like"/>
</dbReference>
<evidence type="ECO:0000259" key="5">
    <source>
        <dbReference type="PROSITE" id="PS51194"/>
    </source>
</evidence>
<name>A0AAD3D3E8_9STRA</name>
<reference evidence="6 7" key="1">
    <citation type="journal article" date="2021" name="Sci. Rep.">
        <title>The genome of the diatom Chaetoceros tenuissimus carries an ancient integrated fragment of an extant virus.</title>
        <authorList>
            <person name="Hongo Y."/>
            <person name="Kimura K."/>
            <person name="Takaki Y."/>
            <person name="Yoshida Y."/>
            <person name="Baba S."/>
            <person name="Kobayashi G."/>
            <person name="Nagasaki K."/>
            <person name="Hano T."/>
            <person name="Tomaru Y."/>
        </authorList>
    </citation>
    <scope>NUCLEOTIDE SEQUENCE [LARGE SCALE GENOMIC DNA]</scope>
    <source>
        <strain evidence="6 7">NIES-3715</strain>
    </source>
</reference>
<evidence type="ECO:0000313" key="7">
    <source>
        <dbReference type="Proteomes" id="UP001054902"/>
    </source>
</evidence>
<sequence>MADDHDQKEGGVEQNEERSQRIPIPTSLFGFVPMFGYVCFACKHENGKPKWHPFQHKRRFKHHLCTCFDLSDSAFEEIDAKISKDIEFMVKQHRIHVNFIKNHQKKYLESVKQRRYCYECKKIVATDETCDCGVEPHLVECFVLKHYVKRSGSQNYTKGKPLNLFDDIYNEKLHLRYIGVYKLREEHSQFVRSEETCLQEENEYMQKINLKDKASSIDWTDDDKRSHCNFQTKTLAADSNLDELLTAAENALNENNEDSEEVIETLSKASNEMKAKKRQFHQELHSYNAALAWPKCEQFANYYYFNLIGNVFHCDIEKFCLHFHPVVFPPTNNELRAVVDLAPTFLNRLEKQMVLYTDSIRRAVLLESNFQDATRYRNLELPFTRLSNLKSESERMFVPKSTWSRMQIEVLLEKVLHYTAKVVQSRYRQQWEAFLELDENEQMSTMCKWILDFGSVCKRSEKKLSPTKKEENFYGALILAVSLDLEKFRSPHLLMNSNTPRVLKRNLESMLLILRLVALTAKNKDFIHSALPYCETLHYLSSSLYAIEEYQASTNKSSEVRVTETGERKVYTCSYYTKIQKTAVVEFVKQDFEDACQKIIDRSGEFIYEQISNIIGLADIEQTLSRAQIHFEEGDHFSVDETEETSFAYSNKNIAHTTLSETIKQHCDANNDALKNLVNIHNTCMFYLAQILYISYPSEPPSIKELCDFSLGKSSIFDRSRPSIAAVKNHPKFLQISLTSAHVHFLPKEICRLLCTTLVIRNAITSIFGKKMNPHDRHTLRHFYFVEIFFDAKIAKVSDKIMKHTLRKQLKETFQKEDLVLTHIKGAKKCFVREERLNNAKFHGMGNLSNGFEMFNHTSQTHAKSYSNSKVSAFGIKTNSELDKNLLREDEGMYAFYGLTLTDEIQPFLPVVNKTSFRNIRHNGANCTKLLSLLYQIFFDFTYQGKEETLDSVNEMLTGARSSLHIFACGSGKTALASIRNMDSLMQYLLRIEEVDLEANIKLLHRRVQKDYDERALNLVQQFRNEAPEDYKDPNWQHGITLLLVPTSSLRETQFAKFQGTNLLKIEYFQPKRFKEQLQRFREENKSPLAFPDILVCTYTMAALNILEVRRAVRCGYIKGIVFDEAHSIAHTFLKFHQNLEVLSLKNENVPIFAFSGTVSRLDEKLLKSLLFHQSLRKQQSKSVSDPTPAFKLNDGVYRSQSTIPDNLFHETVQMSPCEKGARLFLICKAIRQVKEEIGDVIIFLRTKELVQTMTALFVREFGPNSTVYITRQQEGDECNKEAAKKWTQEEECEFAICTTAGAVGIDNTTCNVSIHVETYFGVCNYLQSASRASRVSNESGHSFFFAKNETDFNEWDKYYTEDNDDKISILKSHNVEDPNLEHLSNEHLKNIMGPGKHEGCIKCQLAQYFDDSENPNPNCSHPNGRDHIFLKAYLRMKAFYFTRKIYIPTELNGSYKCHYCPLPSCTGCREDWFPDHNGLEKYFRIYCCLKIAKQYNWNCTIPQQFDKIKSLALSSVNFNSLTEDRGLRNEFFTQVGDFP</sequence>
<accession>A0AAD3D3E8</accession>
<dbReference type="Pfam" id="PF00270">
    <property type="entry name" value="DEAD"/>
    <property type="match status" value="1"/>
</dbReference>
<dbReference type="GO" id="GO:0003676">
    <property type="term" value="F:nucleic acid binding"/>
    <property type="evidence" value="ECO:0007669"/>
    <property type="project" value="InterPro"/>
</dbReference>
<evidence type="ECO:0000256" key="1">
    <source>
        <dbReference type="ARBA" id="ARBA00022741"/>
    </source>
</evidence>
<feature type="coiled-coil region" evidence="3">
    <location>
        <begin position="241"/>
        <end position="279"/>
    </location>
</feature>
<organism evidence="6 7">
    <name type="scientific">Chaetoceros tenuissimus</name>
    <dbReference type="NCBI Taxonomy" id="426638"/>
    <lineage>
        <taxon>Eukaryota</taxon>
        <taxon>Sar</taxon>
        <taxon>Stramenopiles</taxon>
        <taxon>Ochrophyta</taxon>
        <taxon>Bacillariophyta</taxon>
        <taxon>Coscinodiscophyceae</taxon>
        <taxon>Chaetocerotophycidae</taxon>
        <taxon>Chaetocerotales</taxon>
        <taxon>Chaetocerotaceae</taxon>
        <taxon>Chaetoceros</taxon>
    </lineage>
</organism>
<dbReference type="Gene3D" id="3.40.50.300">
    <property type="entry name" value="P-loop containing nucleotide triphosphate hydrolases"/>
    <property type="match status" value="2"/>
</dbReference>
<comment type="caution">
    <text evidence="6">The sequence shown here is derived from an EMBL/GenBank/DDBJ whole genome shotgun (WGS) entry which is preliminary data.</text>
</comment>
<proteinExistence type="predicted"/>
<dbReference type="InterPro" id="IPR014001">
    <property type="entry name" value="Helicase_ATP-bd"/>
</dbReference>
<evidence type="ECO:0000313" key="6">
    <source>
        <dbReference type="EMBL" id="GFH57131.1"/>
    </source>
</evidence>
<feature type="domain" description="Helicase C-terminal" evidence="5">
    <location>
        <begin position="1226"/>
        <end position="1382"/>
    </location>
</feature>
<dbReference type="InterPro" id="IPR011545">
    <property type="entry name" value="DEAD/DEAH_box_helicase_dom"/>
</dbReference>
<dbReference type="Proteomes" id="UP001054902">
    <property type="component" value="Unassembled WGS sequence"/>
</dbReference>
<evidence type="ECO:0000259" key="4">
    <source>
        <dbReference type="PROSITE" id="PS51192"/>
    </source>
</evidence>
<dbReference type="PROSITE" id="PS51192">
    <property type="entry name" value="HELICASE_ATP_BIND_1"/>
    <property type="match status" value="1"/>
</dbReference>
<keyword evidence="7" id="KW-1185">Reference proteome</keyword>